<evidence type="ECO:0000313" key="2">
    <source>
        <dbReference type="EMBL" id="TGE15180.1"/>
    </source>
</evidence>
<name>A0A4Z0PIJ2_9BACT</name>
<sequence length="288" mass="32716">MSEASSPADFLLSKTDAELLFLAQNPDFYHADLVAAAGRELRRRGVARAAEPPAAYYQDEDEAPARNWRMPAVGIGLLALAAILYFWPTGTKNWQNKQGPVAQRELVAVQTHVFPTFDSLTATQLHQMPRTLPAAERTDTTAQRKFLLLARRFWEAENQTDYLCHEVQAARIDSTFPGQVDITLDKWKRLTSALVYDHKLQPAMTARVELMRHAAVVRRETLAAMKNQYLYGQPPLDRSLLYLNDSVMVLRQTLLGVPASQRLRPRQEQQKRIDAERARQAIQDLPQV</sequence>
<dbReference type="Proteomes" id="UP000297739">
    <property type="component" value="Unassembled WGS sequence"/>
</dbReference>
<reference evidence="2 3" key="1">
    <citation type="submission" date="2019-04" db="EMBL/GenBank/DDBJ databases">
        <authorList>
            <person name="Feng G."/>
            <person name="Zhang J."/>
            <person name="Zhu H."/>
        </authorList>
    </citation>
    <scope>NUCLEOTIDE SEQUENCE [LARGE SCALE GENOMIC DNA]</scope>
    <source>
        <strain evidence="2 3">JCM 17223</strain>
    </source>
</reference>
<protein>
    <submittedName>
        <fullName evidence="2">Uncharacterized protein</fullName>
    </submittedName>
</protein>
<gene>
    <name evidence="2" type="ORF">E5J99_13305</name>
</gene>
<dbReference type="EMBL" id="SRLD01000025">
    <property type="protein sequence ID" value="TGE15180.1"/>
    <property type="molecule type" value="Genomic_DNA"/>
</dbReference>
<keyword evidence="1" id="KW-1133">Transmembrane helix</keyword>
<dbReference type="RefSeq" id="WP_135498302.1">
    <property type="nucleotide sequence ID" value="NZ_SRLD01000025.1"/>
</dbReference>
<keyword evidence="3" id="KW-1185">Reference proteome</keyword>
<comment type="caution">
    <text evidence="2">The sequence shown here is derived from an EMBL/GenBank/DDBJ whole genome shotgun (WGS) entry which is preliminary data.</text>
</comment>
<dbReference type="OrthoDB" id="875567at2"/>
<proteinExistence type="predicted"/>
<organism evidence="2 3">
    <name type="scientific">Hymenobacter elongatus</name>
    <dbReference type="NCBI Taxonomy" id="877208"/>
    <lineage>
        <taxon>Bacteria</taxon>
        <taxon>Pseudomonadati</taxon>
        <taxon>Bacteroidota</taxon>
        <taxon>Cytophagia</taxon>
        <taxon>Cytophagales</taxon>
        <taxon>Hymenobacteraceae</taxon>
        <taxon>Hymenobacter</taxon>
    </lineage>
</organism>
<dbReference type="AlphaFoldDB" id="A0A4Z0PIJ2"/>
<evidence type="ECO:0000313" key="3">
    <source>
        <dbReference type="Proteomes" id="UP000297739"/>
    </source>
</evidence>
<keyword evidence="1" id="KW-0812">Transmembrane</keyword>
<evidence type="ECO:0000256" key="1">
    <source>
        <dbReference type="SAM" id="Phobius"/>
    </source>
</evidence>
<accession>A0A4Z0PIJ2</accession>
<keyword evidence="1" id="KW-0472">Membrane</keyword>
<feature type="transmembrane region" description="Helical" evidence="1">
    <location>
        <begin position="68"/>
        <end position="87"/>
    </location>
</feature>